<keyword evidence="2" id="KW-1185">Reference proteome</keyword>
<reference evidence="1 2" key="1">
    <citation type="journal article" date="2021" name="Int. J. Syst. Evol. Microbiol.">
        <title>Amazonocrinis nigriterrae gen. nov., sp. nov., Atlanticothrix silvestris gen. nov., sp. nov. and Dendronalium phyllosphericum gen. nov., sp. nov., nostocacean cyanobacteria from Brazilian environments.</title>
        <authorList>
            <person name="Alvarenga D.O."/>
            <person name="Andreote A.P.D."/>
            <person name="Branco L.H.Z."/>
            <person name="Delbaje E."/>
            <person name="Cruz R.B."/>
            <person name="Varani A.M."/>
            <person name="Fiore M.F."/>
        </authorList>
    </citation>
    <scope>NUCLEOTIDE SEQUENCE [LARGE SCALE GENOMIC DNA]</scope>
    <source>
        <strain evidence="1 2">CENA67</strain>
    </source>
</reference>
<comment type="caution">
    <text evidence="1">The sequence shown here is derived from an EMBL/GenBank/DDBJ whole genome shotgun (WGS) entry which is preliminary data.</text>
</comment>
<accession>A0A8J7HTJ7</accession>
<organism evidence="1 2">
    <name type="scientific">Amazonocrinis nigriterrae CENA67</name>
    <dbReference type="NCBI Taxonomy" id="2794033"/>
    <lineage>
        <taxon>Bacteria</taxon>
        <taxon>Bacillati</taxon>
        <taxon>Cyanobacteriota</taxon>
        <taxon>Cyanophyceae</taxon>
        <taxon>Nostocales</taxon>
        <taxon>Nostocaceae</taxon>
        <taxon>Amazonocrinis</taxon>
        <taxon>Amazonocrinis nigriterrae</taxon>
    </lineage>
</organism>
<protein>
    <submittedName>
        <fullName evidence="1">Uncharacterized protein</fullName>
    </submittedName>
</protein>
<dbReference type="EMBL" id="JAECZC010000066">
    <property type="protein sequence ID" value="MBH8565708.1"/>
    <property type="molecule type" value="Genomic_DNA"/>
</dbReference>
<dbReference type="RefSeq" id="WP_198127496.1">
    <property type="nucleotide sequence ID" value="NZ_JAECZC010000066.1"/>
</dbReference>
<evidence type="ECO:0000313" key="2">
    <source>
        <dbReference type="Proteomes" id="UP000632766"/>
    </source>
</evidence>
<proteinExistence type="predicted"/>
<sequence>MAGNLKKIGICALTFAVIGVLCQRPLWALTTASTPATLLTKIYLDVDSHQAANTLSIGEVTDESNLEANELILLAKRNTEEISQVSQVTEVRVDDTTRYYITQEPTATQQTYTPLYRNTLAKVTNAPRKRKVPEPSALVGLIAMIGWFGTQGQNSRTYKSKNI</sequence>
<dbReference type="AlphaFoldDB" id="A0A8J7HTJ7"/>
<dbReference type="Proteomes" id="UP000632766">
    <property type="component" value="Unassembled WGS sequence"/>
</dbReference>
<name>A0A8J7HTJ7_9NOST</name>
<gene>
    <name evidence="1" type="ORF">I8748_26635</name>
</gene>
<evidence type="ECO:0000313" key="1">
    <source>
        <dbReference type="EMBL" id="MBH8565708.1"/>
    </source>
</evidence>